<dbReference type="InterPro" id="IPR013855">
    <property type="entry name" value="Cdc37_N_dom"/>
</dbReference>
<dbReference type="FunFam" id="1.20.58.610:FF:000001">
    <property type="entry name" value="Hsp90 co-chaperone Cdc37-like 1"/>
    <property type="match status" value="1"/>
</dbReference>
<organism evidence="10 11">
    <name type="scientific">Betta splendens</name>
    <name type="common">Siamese fighting fish</name>
    <dbReference type="NCBI Taxonomy" id="158456"/>
    <lineage>
        <taxon>Eukaryota</taxon>
        <taxon>Metazoa</taxon>
        <taxon>Chordata</taxon>
        <taxon>Craniata</taxon>
        <taxon>Vertebrata</taxon>
        <taxon>Euteleostomi</taxon>
        <taxon>Actinopterygii</taxon>
        <taxon>Neopterygii</taxon>
        <taxon>Teleostei</taxon>
        <taxon>Neoteleostei</taxon>
        <taxon>Acanthomorphata</taxon>
        <taxon>Anabantaria</taxon>
        <taxon>Anabantiformes</taxon>
        <taxon>Anabantoidei</taxon>
        <taxon>Osphronemidae</taxon>
        <taxon>Betta</taxon>
    </lineage>
</organism>
<dbReference type="InterPro" id="IPR038189">
    <property type="entry name" value="Cdc37_Hsp90-bd_sf"/>
</dbReference>
<evidence type="ECO:0000313" key="10">
    <source>
        <dbReference type="Proteomes" id="UP000515150"/>
    </source>
</evidence>
<evidence type="ECO:0000256" key="1">
    <source>
        <dbReference type="ARBA" id="ARBA00004496"/>
    </source>
</evidence>
<protein>
    <recommendedName>
        <fullName evidence="3 5">Hsp90 co-chaperone Cdc37</fullName>
    </recommendedName>
    <alternativeName>
        <fullName evidence="5">Hsp90 chaperone protein kinase-targeting subunit</fullName>
    </alternativeName>
</protein>
<evidence type="ECO:0000256" key="6">
    <source>
        <dbReference type="SAM" id="MobiDB-lite"/>
    </source>
</evidence>
<comment type="similarity">
    <text evidence="2 5">Belongs to the CDC37 family.</text>
</comment>
<keyword evidence="4 5" id="KW-0963">Cytoplasm</keyword>
<evidence type="ECO:0000256" key="3">
    <source>
        <dbReference type="ARBA" id="ARBA00020496"/>
    </source>
</evidence>
<dbReference type="RefSeq" id="XP_055364876.1">
    <property type="nucleotide sequence ID" value="XM_055508901.1"/>
</dbReference>
<evidence type="ECO:0000259" key="8">
    <source>
        <dbReference type="SMART" id="SM01070"/>
    </source>
</evidence>
<dbReference type="Gene3D" id="6.10.140.250">
    <property type="match status" value="1"/>
</dbReference>
<dbReference type="InterPro" id="IPR004918">
    <property type="entry name" value="Cdc37"/>
</dbReference>
<dbReference type="Pfam" id="PF08564">
    <property type="entry name" value="CDC37_C"/>
    <property type="match status" value="1"/>
</dbReference>
<dbReference type="AlphaFoldDB" id="A0A6P7NAI2"/>
<dbReference type="Pfam" id="PF08565">
    <property type="entry name" value="CDC37_M"/>
    <property type="match status" value="1"/>
</dbReference>
<dbReference type="SMART" id="SM01070">
    <property type="entry name" value="CDC37_M"/>
    <property type="match status" value="1"/>
</dbReference>
<reference evidence="11 12" key="1">
    <citation type="submission" date="2025-04" db="UniProtKB">
        <authorList>
            <consortium name="RefSeq"/>
        </authorList>
    </citation>
    <scope>IDENTIFICATION</scope>
</reference>
<dbReference type="GO" id="GO:0019901">
    <property type="term" value="F:protein kinase binding"/>
    <property type="evidence" value="ECO:0007669"/>
    <property type="project" value="UniProtKB-UniRule"/>
</dbReference>
<dbReference type="Proteomes" id="UP000515150">
    <property type="component" value="Chromosome 1"/>
</dbReference>
<evidence type="ECO:0000313" key="11">
    <source>
        <dbReference type="RefSeq" id="XP_029015170.1"/>
    </source>
</evidence>
<feature type="domain" description="Cdc37 Hsp90 binding" evidence="8">
    <location>
        <begin position="128"/>
        <end position="282"/>
    </location>
</feature>
<dbReference type="GO" id="GO:0050821">
    <property type="term" value="P:protein stabilization"/>
    <property type="evidence" value="ECO:0007669"/>
    <property type="project" value="UniProtKB-UniRule"/>
</dbReference>
<name>A0A6P7NAI2_BETSP</name>
<dbReference type="InterPro" id="IPR013873">
    <property type="entry name" value="Cdc37_C"/>
</dbReference>
<dbReference type="CTD" id="11140"/>
<gene>
    <name evidence="11 12 13" type="primary">cdc37</name>
</gene>
<feature type="region of interest" description="Disordered" evidence="6">
    <location>
        <begin position="73"/>
        <end position="96"/>
    </location>
</feature>
<dbReference type="SMART" id="SM01069">
    <property type="entry name" value="CDC37_C"/>
    <property type="match status" value="1"/>
</dbReference>
<dbReference type="RefSeq" id="XP_055364883.1">
    <property type="nucleotide sequence ID" value="XM_055508908.1"/>
</dbReference>
<dbReference type="GeneID" id="114860607"/>
<dbReference type="GO" id="GO:0051082">
    <property type="term" value="F:unfolded protein binding"/>
    <property type="evidence" value="ECO:0007669"/>
    <property type="project" value="UniProtKB-UniRule"/>
</dbReference>
<dbReference type="GeneTree" id="ENSGT00390000013443"/>
<evidence type="ECO:0000313" key="13">
    <source>
        <dbReference type="RefSeq" id="XP_055364883.1"/>
    </source>
</evidence>
<dbReference type="PANTHER" id="PTHR12800:SF3">
    <property type="entry name" value="HSP90 CO-CHAPERONE CDC37"/>
    <property type="match status" value="1"/>
</dbReference>
<dbReference type="PANTHER" id="PTHR12800">
    <property type="entry name" value="CDC37-RELATED"/>
    <property type="match status" value="1"/>
</dbReference>
<dbReference type="RefSeq" id="XP_029015170.1">
    <property type="nucleotide sequence ID" value="XM_029159337.3"/>
</dbReference>
<comment type="subcellular location">
    <subcellularLocation>
        <location evidence="1 5">Cytoplasm</location>
    </subcellularLocation>
</comment>
<feature type="domain" description="Cdc37 N-terminal" evidence="9">
    <location>
        <begin position="2"/>
        <end position="135"/>
    </location>
</feature>
<keyword evidence="10" id="KW-1185">Reference proteome</keyword>
<evidence type="ECO:0000256" key="2">
    <source>
        <dbReference type="ARBA" id="ARBA00006222"/>
    </source>
</evidence>
<dbReference type="GO" id="GO:0006457">
    <property type="term" value="P:protein folding"/>
    <property type="evidence" value="ECO:0007669"/>
    <property type="project" value="UniProtKB-UniRule"/>
</dbReference>
<dbReference type="Gene3D" id="1.20.58.610">
    <property type="entry name" value="Cdc37, Hsp90 binding domain"/>
    <property type="match status" value="1"/>
</dbReference>
<proteinExistence type="inferred from homology"/>
<dbReference type="GO" id="GO:0005737">
    <property type="term" value="C:cytoplasm"/>
    <property type="evidence" value="ECO:0007669"/>
    <property type="project" value="UniProtKB-SubCell"/>
</dbReference>
<keyword evidence="5" id="KW-0143">Chaperone</keyword>
<evidence type="ECO:0000256" key="4">
    <source>
        <dbReference type="ARBA" id="ARBA00022490"/>
    </source>
</evidence>
<comment type="function">
    <text evidence="5">Co-chaperone that binds to numerous kinases and promotes their interaction with the Hsp90 complex, resulting in stabilization and promotion of their activity.</text>
</comment>
<dbReference type="InterPro" id="IPR013874">
    <property type="entry name" value="Cdc37_Hsp90-bd"/>
</dbReference>
<evidence type="ECO:0000256" key="5">
    <source>
        <dbReference type="RuleBase" id="RU369110"/>
    </source>
</evidence>
<dbReference type="SUPFAM" id="SSF101391">
    <property type="entry name" value="Hsp90 co-chaperone CDC37"/>
    <property type="match status" value="1"/>
</dbReference>
<evidence type="ECO:0000259" key="9">
    <source>
        <dbReference type="SMART" id="SM01071"/>
    </source>
</evidence>
<sequence length="362" mass="42240">MSLDYSAWDHIYVSDDEDATSPFVDAPSLFRMRHRTRLQKSSEIQQRGEDLRNNFAECRRLLDDAQQRLRALEEGRRAGDAGEEREAELRKAEAEVSKLKEDEERFEDLVEEHMREAKRMPWNVDTISKEGFSKSVLNIKPAAEQERRGSFVEKYEEEIKHFGMLRRWDDSQRYLSDHPHLACEETARHLVGVCIDLEVDEKHALMEQVSHQAIVMQFILDLARALKLDPRGCVGPFFSRVKMADKAYRDAFDQELELLRERVRSCAQARVEEAAKELEEEERQRRLGPGGLDPVEVYESLPEELQRSFDKKNIQMLQEAINKLDPEEGKYHFKRCIDSGLWVPDSGEHNDDDDDDDEEEDG</sequence>
<accession>A0A6P7NAI2</accession>
<dbReference type="Pfam" id="PF03234">
    <property type="entry name" value="CDC37_N"/>
    <property type="match status" value="1"/>
</dbReference>
<evidence type="ECO:0000313" key="12">
    <source>
        <dbReference type="RefSeq" id="XP_055364876.1"/>
    </source>
</evidence>
<feature type="region of interest" description="Disordered" evidence="6">
    <location>
        <begin position="340"/>
        <end position="362"/>
    </location>
</feature>
<dbReference type="SMART" id="SM01071">
    <property type="entry name" value="CDC37_N"/>
    <property type="match status" value="1"/>
</dbReference>
<dbReference type="KEGG" id="bspl:114860607"/>
<feature type="compositionally biased region" description="Acidic residues" evidence="6">
    <location>
        <begin position="350"/>
        <end position="362"/>
    </location>
</feature>
<dbReference type="GO" id="GO:0031072">
    <property type="term" value="F:heat shock protein binding"/>
    <property type="evidence" value="ECO:0007669"/>
    <property type="project" value="UniProtKB-UniRule"/>
</dbReference>
<dbReference type="OrthoDB" id="440202at2759"/>
<comment type="subunit">
    <text evidence="5">Forms a complex with Hsp90.</text>
</comment>
<evidence type="ECO:0000259" key="7">
    <source>
        <dbReference type="SMART" id="SM01069"/>
    </source>
</evidence>
<dbReference type="GO" id="GO:0051087">
    <property type="term" value="F:protein-folding chaperone binding"/>
    <property type="evidence" value="ECO:0007669"/>
    <property type="project" value="UniProtKB-UniRule"/>
</dbReference>
<feature type="domain" description="Cdc37 C-terminal" evidence="7">
    <location>
        <begin position="286"/>
        <end position="358"/>
    </location>
</feature>